<comment type="subunit">
    <text evidence="3">Homodimer.</text>
</comment>
<organism evidence="7 8">
    <name type="scientific">Sneathia sanguinegens</name>
    <dbReference type="NCBI Taxonomy" id="40543"/>
    <lineage>
        <taxon>Bacteria</taxon>
        <taxon>Fusobacteriati</taxon>
        <taxon>Fusobacteriota</taxon>
        <taxon>Fusobacteriia</taxon>
        <taxon>Fusobacteriales</taxon>
        <taxon>Leptotrichiaceae</taxon>
        <taxon>Sneathia</taxon>
    </lineage>
</organism>
<dbReference type="PROSITE" id="PS01071">
    <property type="entry name" value="GRPE"/>
    <property type="match status" value="1"/>
</dbReference>
<dbReference type="InterPro" id="IPR000740">
    <property type="entry name" value="GrpE"/>
</dbReference>
<dbReference type="PRINTS" id="PR00773">
    <property type="entry name" value="GRPEPROTEIN"/>
</dbReference>
<dbReference type="SUPFAM" id="SSF58014">
    <property type="entry name" value="Coiled-coil domain of nucleotide exchange factor GrpE"/>
    <property type="match status" value="1"/>
</dbReference>
<comment type="function">
    <text evidence="3 4">Participates actively in the response to hyperosmotic and heat shock by preventing the aggregation of stress-denatured proteins, in association with DnaK and GrpE. It is the nucleotide exchange factor for DnaK and may function as a thermosensor. Unfolded proteins bind initially to DnaJ; upon interaction with the DnaJ-bound protein, DnaK hydrolyzes its bound ATP, resulting in the formation of a stable complex. GrpE releases ADP from DnaK; ATP binding to DnaK triggers the release of the substrate protein, thus completing the reaction cycle. Several rounds of ATP-dependent interactions between DnaJ, DnaK and GrpE are required for fully efficient folding.</text>
</comment>
<dbReference type="InterPro" id="IPR013805">
    <property type="entry name" value="GrpE_CC"/>
</dbReference>
<proteinExistence type="inferred from homology"/>
<comment type="similarity">
    <text evidence="1 3 5">Belongs to the GrpE family.</text>
</comment>
<keyword evidence="8" id="KW-1185">Reference proteome</keyword>
<evidence type="ECO:0000256" key="3">
    <source>
        <dbReference type="HAMAP-Rule" id="MF_01151"/>
    </source>
</evidence>
<evidence type="ECO:0000256" key="5">
    <source>
        <dbReference type="RuleBase" id="RU004478"/>
    </source>
</evidence>
<dbReference type="HAMAP" id="MF_01151">
    <property type="entry name" value="GrpE"/>
    <property type="match status" value="1"/>
</dbReference>
<evidence type="ECO:0000313" key="8">
    <source>
        <dbReference type="Proteomes" id="UP001225134"/>
    </source>
</evidence>
<evidence type="ECO:0000256" key="6">
    <source>
        <dbReference type="SAM" id="Coils"/>
    </source>
</evidence>
<dbReference type="PANTHER" id="PTHR21237:SF23">
    <property type="entry name" value="GRPE PROTEIN HOMOLOG, MITOCHONDRIAL"/>
    <property type="match status" value="1"/>
</dbReference>
<sequence length="166" mass="19430">MEEQKEKKSEKTEVELLKEEIEKLKSENKEWEQAYKIKLADFDNYKKRKDREFEETKKYACQDLVLAQLNEIDSLEKAVSATVEHETTKSLLDGVNMIIKNMMNKLKDMGVEEIKNEGIYDPYQHQAMLVENNADVEDGMILQVLQKGYKLKGKVIRPSMVKINKK</sequence>
<dbReference type="NCBIfam" id="NF010738">
    <property type="entry name" value="PRK14140.1"/>
    <property type="match status" value="1"/>
</dbReference>
<keyword evidence="6" id="KW-0175">Coiled coil</keyword>
<dbReference type="InterPro" id="IPR009012">
    <property type="entry name" value="GrpE_head"/>
</dbReference>
<dbReference type="Gene3D" id="2.30.22.10">
    <property type="entry name" value="Head domain of nucleotide exchange factor GrpE"/>
    <property type="match status" value="1"/>
</dbReference>
<gene>
    <name evidence="3 7" type="primary">grpE</name>
    <name evidence="7" type="ORF">QQA45_03000</name>
</gene>
<evidence type="ECO:0000256" key="2">
    <source>
        <dbReference type="ARBA" id="ARBA00023186"/>
    </source>
</evidence>
<dbReference type="RefSeq" id="WP_066728340.1">
    <property type="nucleotide sequence ID" value="NZ_CAMYDT010000001.1"/>
</dbReference>
<dbReference type="PANTHER" id="PTHR21237">
    <property type="entry name" value="GRPE PROTEIN"/>
    <property type="match status" value="1"/>
</dbReference>
<protein>
    <recommendedName>
        <fullName evidence="3 4">Protein GrpE</fullName>
    </recommendedName>
    <alternativeName>
        <fullName evidence="3">HSP-70 cofactor</fullName>
    </alternativeName>
</protein>
<comment type="subcellular location">
    <subcellularLocation>
        <location evidence="3">Cytoplasm</location>
    </subcellularLocation>
</comment>
<comment type="caution">
    <text evidence="7">The sequence shown here is derived from an EMBL/GenBank/DDBJ whole genome shotgun (WGS) entry which is preliminary data.</text>
</comment>
<dbReference type="SUPFAM" id="SSF51064">
    <property type="entry name" value="Head domain of nucleotide exchange factor GrpE"/>
    <property type="match status" value="1"/>
</dbReference>
<dbReference type="Proteomes" id="UP001225134">
    <property type="component" value="Unassembled WGS sequence"/>
</dbReference>
<evidence type="ECO:0000256" key="4">
    <source>
        <dbReference type="RuleBase" id="RU000639"/>
    </source>
</evidence>
<dbReference type="Gene3D" id="3.90.20.20">
    <property type="match status" value="1"/>
</dbReference>
<dbReference type="EMBL" id="JASSPP010000003">
    <property type="protein sequence ID" value="MDK9580482.1"/>
    <property type="molecule type" value="Genomic_DNA"/>
</dbReference>
<dbReference type="Pfam" id="PF01025">
    <property type="entry name" value="GrpE"/>
    <property type="match status" value="1"/>
</dbReference>
<keyword evidence="3" id="KW-0963">Cytoplasm</keyword>
<evidence type="ECO:0000313" key="7">
    <source>
        <dbReference type="EMBL" id="MDK9580482.1"/>
    </source>
</evidence>
<feature type="coiled-coil region" evidence="6">
    <location>
        <begin position="7"/>
        <end position="41"/>
    </location>
</feature>
<keyword evidence="3 4" id="KW-0346">Stress response</keyword>
<keyword evidence="2 3" id="KW-0143">Chaperone</keyword>
<dbReference type="CDD" id="cd00446">
    <property type="entry name" value="GrpE"/>
    <property type="match status" value="1"/>
</dbReference>
<evidence type="ECO:0000256" key="1">
    <source>
        <dbReference type="ARBA" id="ARBA00009054"/>
    </source>
</evidence>
<reference evidence="7 8" key="1">
    <citation type="submission" date="2023-06" db="EMBL/GenBank/DDBJ databases">
        <title>Antibody response to the Sneathia vaginalis cytopathogenic toxin A during pregnancy.</title>
        <authorList>
            <person name="Mccoy Z.T."/>
            <person name="Serrano M.G."/>
            <person name="Spaine K."/>
            <person name="Edwards D.J."/>
            <person name="Buck G.A."/>
            <person name="Jefferson K."/>
        </authorList>
    </citation>
    <scope>NUCLEOTIDE SEQUENCE [LARGE SCALE GENOMIC DNA]</scope>
    <source>
        <strain evidence="7 8">CCUG 42621</strain>
    </source>
</reference>
<name>A0ABT7HKB8_9FUSO</name>
<accession>A0ABT7HKB8</accession>